<evidence type="ECO:0000313" key="9">
    <source>
        <dbReference type="Proteomes" id="UP000694546"/>
    </source>
</evidence>
<gene>
    <name evidence="8" type="primary">znf335</name>
</gene>
<dbReference type="InterPro" id="IPR050688">
    <property type="entry name" value="Zinc_finger/UBP_domain"/>
</dbReference>
<dbReference type="InterPro" id="IPR013087">
    <property type="entry name" value="Znf_C2H2_type"/>
</dbReference>
<accession>A0A8C4YXI6</accession>
<dbReference type="GO" id="GO:0050769">
    <property type="term" value="P:positive regulation of neurogenesis"/>
    <property type="evidence" value="ECO:0007669"/>
    <property type="project" value="TreeGrafter"/>
</dbReference>
<dbReference type="GO" id="GO:0000978">
    <property type="term" value="F:RNA polymerase II cis-regulatory region sequence-specific DNA binding"/>
    <property type="evidence" value="ECO:0007669"/>
    <property type="project" value="TreeGrafter"/>
</dbReference>
<feature type="domain" description="C2H2-type" evidence="7">
    <location>
        <begin position="613"/>
        <end position="635"/>
    </location>
</feature>
<dbReference type="PANTHER" id="PTHR24403">
    <property type="entry name" value="ZINC FINGER PROTEIN"/>
    <property type="match status" value="1"/>
</dbReference>
<dbReference type="SUPFAM" id="SSF57667">
    <property type="entry name" value="beta-beta-alpha zinc fingers"/>
    <property type="match status" value="6"/>
</dbReference>
<evidence type="ECO:0000313" key="8">
    <source>
        <dbReference type="Ensembl" id="ENSGMOP00000001446.2"/>
    </source>
</evidence>
<feature type="domain" description="C2H2-type" evidence="7">
    <location>
        <begin position="551"/>
        <end position="578"/>
    </location>
</feature>
<dbReference type="GO" id="GO:0005634">
    <property type="term" value="C:nucleus"/>
    <property type="evidence" value="ECO:0007669"/>
    <property type="project" value="TreeGrafter"/>
</dbReference>
<dbReference type="AlphaFoldDB" id="A0A8C4YXI6"/>
<feature type="compositionally biased region" description="Acidic residues" evidence="6">
    <location>
        <begin position="1"/>
        <end position="10"/>
    </location>
</feature>
<proteinExistence type="predicted"/>
<dbReference type="GeneTree" id="ENSGT00940000158508"/>
<feature type="region of interest" description="Disordered" evidence="6">
    <location>
        <begin position="186"/>
        <end position="221"/>
    </location>
</feature>
<feature type="region of interest" description="Disordered" evidence="6">
    <location>
        <begin position="1"/>
        <end position="57"/>
    </location>
</feature>
<feature type="compositionally biased region" description="Acidic residues" evidence="6">
    <location>
        <begin position="323"/>
        <end position="336"/>
    </location>
</feature>
<keyword evidence="4" id="KW-0862">Zinc</keyword>
<evidence type="ECO:0000256" key="2">
    <source>
        <dbReference type="ARBA" id="ARBA00022737"/>
    </source>
</evidence>
<evidence type="ECO:0000256" key="6">
    <source>
        <dbReference type="SAM" id="MobiDB-lite"/>
    </source>
</evidence>
<feature type="compositionally biased region" description="Basic and acidic residues" evidence="6">
    <location>
        <begin position="442"/>
        <end position="459"/>
    </location>
</feature>
<evidence type="ECO:0000256" key="5">
    <source>
        <dbReference type="PROSITE-ProRule" id="PRU00042"/>
    </source>
</evidence>
<dbReference type="GO" id="GO:0008270">
    <property type="term" value="F:zinc ion binding"/>
    <property type="evidence" value="ECO:0007669"/>
    <property type="project" value="UniProtKB-KW"/>
</dbReference>
<feature type="domain" description="C2H2-type" evidence="7">
    <location>
        <begin position="672"/>
        <end position="700"/>
    </location>
</feature>
<name>A0A8C4YXI6_GADMO</name>
<feature type="domain" description="C2H2-type" evidence="7">
    <location>
        <begin position="903"/>
        <end position="930"/>
    </location>
</feature>
<reference evidence="8" key="1">
    <citation type="submission" date="2019-07" db="EMBL/GenBank/DDBJ databases">
        <authorList>
            <consortium name="Wellcome Sanger Institute Data Sharing"/>
        </authorList>
    </citation>
    <scope>NUCLEOTIDE SEQUENCE [LARGE SCALE GENOMIC DNA]</scope>
</reference>
<dbReference type="Pfam" id="PF00096">
    <property type="entry name" value="zf-C2H2"/>
    <property type="match status" value="3"/>
</dbReference>
<feature type="compositionally biased region" description="Basic and acidic residues" evidence="6">
    <location>
        <begin position="280"/>
        <end position="300"/>
    </location>
</feature>
<dbReference type="PANTHER" id="PTHR24403:SF36">
    <property type="entry name" value="ZINC FINGER PROTEIN 335"/>
    <property type="match status" value="1"/>
</dbReference>
<dbReference type="PROSITE" id="PS50157">
    <property type="entry name" value="ZINC_FINGER_C2H2_2"/>
    <property type="match status" value="10"/>
</dbReference>
<evidence type="ECO:0000256" key="1">
    <source>
        <dbReference type="ARBA" id="ARBA00022723"/>
    </source>
</evidence>
<sequence>MDLEENEVESSSDAGPSGLEEPSESGMGVESSEAMSADSSDAAAPHGQIPDSDCHVGQSSEGVLLFVPETSSSTDVRVSSVHLPDSSSVAQSTSVSSVSTVTQSVLVSESAQMLVHSSVVSDGAMMVSDSTASTSSDLGSAIDKIIESTIGPDIMNGCVAVTSAEDGGAETTQYLILQGPDDGAPMVAQMSSALSSRSATEASGEGPTSTCGPEVTPGRLGDSDMLVEMAEGSGDRQPNLAELEEMMEVVIVQQFKCKMCPYKSTSKDTLINHMRDKHFRSAAEQEAAEERRAARHKADEPLPPPPPAEEEDDEVVDAGAIDDPAEDSDYNPADEENSCKPQPTTVKPPHLPPPICSSPSSSSSQGRPRRKVGRPRKFSLVEEATHIIRSPLPEEEGSPAKKLKLEMEAADPDEASTSGLGNAPTENGSPDAAEPSVSQSDSENKDPSSHAGQEEDFPKKRGRPSKRFLRKKYRRYMNRNRYYKSLKPLLRPHNCWICGSRFLSQEDLRFHVDSHEGNEPELFKCLQCNYHCKRWSSLKEHMFNHEGKKPFKCEECDYSSVYNKDVLRHSAVHNKEKQLPKISQFPCPICHRVYPMQKRLTQHMKTHSTEKPHMCDKCGKSFKKRYTFKMHLLTHIQSLGDSQFKCEYCDYTCDNKKMLLNHQLSHTNDKPFKCDYCQYSTSKEEFLVSHLAIKHTGEKPFSCGLCHFTTKHRKNLRLHVQCRHPEAFEVWSATHPEEPARRRRQPFFTLQQIEELKQQQEEAPAGLQNTIVALDPSTLQPIQGLGKASVSQDAHGNTTIIYESGECDLSAQNALDLLLNMSNARELVGNSLQVPVDREENVPPPPPNQSDVKPVFYFGGVPSVTPQTSCGVLIKPFSCCQLSSEAPQSPTAGGSPGQNTKRFSCRICMEAFHGRSDMENHKRAHLDPSTFKCPDCNFTAPSWLEVRDHMNLHAYLRPHKCPSCSFASKNKKDLRRHMMTHTNEKPFACKLCGQRFNRNGHLKFHMERLHNQENAVRKSRAQTPQQQTIIVHNDEEALATLQSALQSGQVLTQERLQALGQEHVIMTQEQSLSDQEEGSYIQQITTMDGQTVQQLMSGDNQVQYIISEDGVQHLLPQEYVVLGDGNHIQMADGQIIQYEHDGSFLQEQVGSTLNTIFLSDHSEGAEGTKSRLNASLLFLFCVQIAVSHDGQIQYLPISSKQQIVIPEELEAAAHSAVTG</sequence>
<feature type="domain" description="C2H2-type" evidence="7">
    <location>
        <begin position="585"/>
        <end position="612"/>
    </location>
</feature>
<dbReference type="Gene3D" id="3.30.160.60">
    <property type="entry name" value="Classic Zinc Finger"/>
    <property type="match status" value="8"/>
</dbReference>
<keyword evidence="9" id="KW-1185">Reference proteome</keyword>
<reference evidence="8" key="3">
    <citation type="submission" date="2025-09" db="UniProtKB">
        <authorList>
            <consortium name="Ensembl"/>
        </authorList>
    </citation>
    <scope>IDENTIFICATION</scope>
</reference>
<feature type="domain" description="C2H2-type" evidence="7">
    <location>
        <begin position="987"/>
        <end position="1015"/>
    </location>
</feature>
<feature type="compositionally biased region" description="Low complexity" evidence="6">
    <location>
        <begin position="357"/>
        <end position="366"/>
    </location>
</feature>
<feature type="compositionally biased region" description="Low complexity" evidence="6">
    <location>
        <begin position="30"/>
        <end position="44"/>
    </location>
</feature>
<feature type="domain" description="C2H2-type" evidence="7">
    <location>
        <begin position="959"/>
        <end position="986"/>
    </location>
</feature>
<feature type="compositionally biased region" description="Polar residues" evidence="6">
    <location>
        <begin position="189"/>
        <end position="211"/>
    </location>
</feature>
<evidence type="ECO:0000256" key="4">
    <source>
        <dbReference type="ARBA" id="ARBA00022833"/>
    </source>
</evidence>
<dbReference type="InterPro" id="IPR036236">
    <property type="entry name" value="Znf_C2H2_sf"/>
</dbReference>
<feature type="compositionally biased region" description="Basic residues" evidence="6">
    <location>
        <begin position="460"/>
        <end position="470"/>
    </location>
</feature>
<dbReference type="SMART" id="SM00355">
    <property type="entry name" value="ZnF_C2H2"/>
    <property type="match status" value="13"/>
</dbReference>
<dbReference type="PROSITE" id="PS00028">
    <property type="entry name" value="ZINC_FINGER_C2H2_1"/>
    <property type="match status" value="7"/>
</dbReference>
<feature type="domain" description="C2H2-type" evidence="7">
    <location>
        <begin position="523"/>
        <end position="550"/>
    </location>
</feature>
<dbReference type="Proteomes" id="UP000694546">
    <property type="component" value="Chromosome 1"/>
</dbReference>
<keyword evidence="1" id="KW-0479">Metal-binding</keyword>
<organism evidence="8 9">
    <name type="scientific">Gadus morhua</name>
    <name type="common">Atlantic cod</name>
    <dbReference type="NCBI Taxonomy" id="8049"/>
    <lineage>
        <taxon>Eukaryota</taxon>
        <taxon>Metazoa</taxon>
        <taxon>Chordata</taxon>
        <taxon>Craniata</taxon>
        <taxon>Vertebrata</taxon>
        <taxon>Euteleostomi</taxon>
        <taxon>Actinopterygii</taxon>
        <taxon>Neopterygii</taxon>
        <taxon>Teleostei</taxon>
        <taxon>Neoteleostei</taxon>
        <taxon>Acanthomorphata</taxon>
        <taxon>Zeiogadaria</taxon>
        <taxon>Gadariae</taxon>
        <taxon>Gadiformes</taxon>
        <taxon>Gadoidei</taxon>
        <taxon>Gadidae</taxon>
        <taxon>Gadus</taxon>
    </lineage>
</organism>
<feature type="domain" description="C2H2-type" evidence="7">
    <location>
        <begin position="493"/>
        <end position="520"/>
    </location>
</feature>
<reference evidence="8" key="2">
    <citation type="submission" date="2025-08" db="UniProtKB">
        <authorList>
            <consortium name="Ensembl"/>
        </authorList>
    </citation>
    <scope>IDENTIFICATION</scope>
</reference>
<protein>
    <submittedName>
        <fullName evidence="8">Zinc finger protein 335</fullName>
    </submittedName>
</protein>
<evidence type="ECO:0000259" key="7">
    <source>
        <dbReference type="PROSITE" id="PS50157"/>
    </source>
</evidence>
<evidence type="ECO:0000256" key="3">
    <source>
        <dbReference type="ARBA" id="ARBA00022771"/>
    </source>
</evidence>
<feature type="compositionally biased region" description="Polar residues" evidence="6">
    <location>
        <begin position="415"/>
        <end position="428"/>
    </location>
</feature>
<dbReference type="GO" id="GO:0007420">
    <property type="term" value="P:brain development"/>
    <property type="evidence" value="ECO:0007669"/>
    <property type="project" value="TreeGrafter"/>
</dbReference>
<feature type="compositionally biased region" description="Basic residues" evidence="6">
    <location>
        <begin position="367"/>
        <end position="377"/>
    </location>
</feature>
<dbReference type="Ensembl" id="ENSGMOT00000001497.2">
    <property type="protein sequence ID" value="ENSGMOP00000001446.2"/>
    <property type="gene ID" value="ENSGMOG00000001344.2"/>
</dbReference>
<dbReference type="GO" id="GO:0045944">
    <property type="term" value="P:positive regulation of transcription by RNA polymerase II"/>
    <property type="evidence" value="ECO:0007669"/>
    <property type="project" value="TreeGrafter"/>
</dbReference>
<feature type="domain" description="C2H2-type" evidence="7">
    <location>
        <begin position="644"/>
        <end position="671"/>
    </location>
</feature>
<keyword evidence="2" id="KW-0677">Repeat</keyword>
<keyword evidence="3 5" id="KW-0863">Zinc-finger</keyword>
<feature type="region of interest" description="Disordered" evidence="6">
    <location>
        <begin position="280"/>
        <end position="470"/>
    </location>
</feature>